<evidence type="ECO:0000256" key="2">
    <source>
        <dbReference type="ARBA" id="ARBA00023125"/>
    </source>
</evidence>
<feature type="DNA-binding region" description="H-T-H motif" evidence="4">
    <location>
        <begin position="114"/>
        <end position="133"/>
    </location>
</feature>
<keyword evidence="2 4" id="KW-0238">DNA-binding</keyword>
<feature type="domain" description="HTH tetR-type" evidence="6">
    <location>
        <begin position="92"/>
        <end position="151"/>
    </location>
</feature>
<accession>A0A3A9Z4U0</accession>
<gene>
    <name evidence="7" type="ORF">D7294_10940</name>
</gene>
<dbReference type="InterPro" id="IPR001647">
    <property type="entry name" value="HTH_TetR"/>
</dbReference>
<feature type="compositionally biased region" description="Low complexity" evidence="5">
    <location>
        <begin position="9"/>
        <end position="22"/>
    </location>
</feature>
<protein>
    <submittedName>
        <fullName evidence="7">TetR/AcrR family transcriptional regulator</fullName>
    </submittedName>
</protein>
<sequence length="275" mass="29133">MRHGGLLTRAFPARARPPACRTARPHWHARGAPGNGQPTNGDSPRFRRLTYGDRPRLTSGTGDGPRSTRGGAVPKTAGGPPAPGRPLRADARRNYERLLAAAQATFAEHGIDAPLDDIARRAGLGNATLYRHFPTRQALLEAVHRDRIEELLAQARQLLDAPAPDEALIAWLRAVAGHGSASRGLTATLTAALYGEGGSSWCHGEILAAATALLGRAQRAGTIRTEVTASHLLRLVHAITFAVEREPDAAEQARTLVGLLLDGLRSGPRPPAPPG</sequence>
<feature type="region of interest" description="Disordered" evidence="5">
    <location>
        <begin position="1"/>
        <end position="88"/>
    </location>
</feature>
<evidence type="ECO:0000256" key="3">
    <source>
        <dbReference type="ARBA" id="ARBA00023163"/>
    </source>
</evidence>
<evidence type="ECO:0000256" key="4">
    <source>
        <dbReference type="PROSITE-ProRule" id="PRU00335"/>
    </source>
</evidence>
<dbReference type="InterPro" id="IPR009057">
    <property type="entry name" value="Homeodomain-like_sf"/>
</dbReference>
<dbReference type="AlphaFoldDB" id="A0A3A9Z4U0"/>
<evidence type="ECO:0000313" key="8">
    <source>
        <dbReference type="Proteomes" id="UP000272474"/>
    </source>
</evidence>
<dbReference type="PRINTS" id="PR00455">
    <property type="entry name" value="HTHTETR"/>
</dbReference>
<keyword evidence="8" id="KW-1185">Reference proteome</keyword>
<dbReference type="SUPFAM" id="SSF48498">
    <property type="entry name" value="Tetracyclin repressor-like, C-terminal domain"/>
    <property type="match status" value="1"/>
</dbReference>
<dbReference type="PANTHER" id="PTHR30055">
    <property type="entry name" value="HTH-TYPE TRANSCRIPTIONAL REGULATOR RUTR"/>
    <property type="match status" value="1"/>
</dbReference>
<dbReference type="InterPro" id="IPR049445">
    <property type="entry name" value="TetR_SbtR-like_C"/>
</dbReference>
<evidence type="ECO:0000256" key="5">
    <source>
        <dbReference type="SAM" id="MobiDB-lite"/>
    </source>
</evidence>
<dbReference type="Pfam" id="PF21597">
    <property type="entry name" value="TetR_C_43"/>
    <property type="match status" value="1"/>
</dbReference>
<dbReference type="EMBL" id="RBAL01000005">
    <property type="protein sequence ID" value="RKN43230.1"/>
    <property type="molecule type" value="Genomic_DNA"/>
</dbReference>
<dbReference type="InterPro" id="IPR050109">
    <property type="entry name" value="HTH-type_TetR-like_transc_reg"/>
</dbReference>
<dbReference type="OrthoDB" id="9795011at2"/>
<evidence type="ECO:0000256" key="1">
    <source>
        <dbReference type="ARBA" id="ARBA00023015"/>
    </source>
</evidence>
<keyword evidence="3" id="KW-0804">Transcription</keyword>
<organism evidence="7 8">
    <name type="scientific">Streptomyces hoynatensis</name>
    <dbReference type="NCBI Taxonomy" id="1141874"/>
    <lineage>
        <taxon>Bacteria</taxon>
        <taxon>Bacillati</taxon>
        <taxon>Actinomycetota</taxon>
        <taxon>Actinomycetes</taxon>
        <taxon>Kitasatosporales</taxon>
        <taxon>Streptomycetaceae</taxon>
        <taxon>Streptomyces</taxon>
    </lineage>
</organism>
<evidence type="ECO:0000313" key="7">
    <source>
        <dbReference type="EMBL" id="RKN43230.1"/>
    </source>
</evidence>
<reference evidence="7 8" key="1">
    <citation type="journal article" date="2014" name="Int. J. Syst. Evol. Microbiol.">
        <title>Streptomyces hoynatensis sp. nov., isolated from deep marine sediment.</title>
        <authorList>
            <person name="Veyisoglu A."/>
            <person name="Sahin N."/>
        </authorList>
    </citation>
    <scope>NUCLEOTIDE SEQUENCE [LARGE SCALE GENOMIC DNA]</scope>
    <source>
        <strain evidence="7 8">KCTC 29097</strain>
    </source>
</reference>
<name>A0A3A9Z4U0_9ACTN</name>
<feature type="compositionally biased region" description="Low complexity" evidence="5">
    <location>
        <begin position="70"/>
        <end position="79"/>
    </location>
</feature>
<dbReference type="SUPFAM" id="SSF46689">
    <property type="entry name" value="Homeodomain-like"/>
    <property type="match status" value="1"/>
</dbReference>
<evidence type="ECO:0000259" key="6">
    <source>
        <dbReference type="PROSITE" id="PS50977"/>
    </source>
</evidence>
<dbReference type="PANTHER" id="PTHR30055:SF234">
    <property type="entry name" value="HTH-TYPE TRANSCRIPTIONAL REGULATOR BETI"/>
    <property type="match status" value="1"/>
</dbReference>
<dbReference type="GO" id="GO:0003700">
    <property type="term" value="F:DNA-binding transcription factor activity"/>
    <property type="evidence" value="ECO:0007669"/>
    <property type="project" value="TreeGrafter"/>
</dbReference>
<dbReference type="PROSITE" id="PS50977">
    <property type="entry name" value="HTH_TETR_2"/>
    <property type="match status" value="1"/>
</dbReference>
<dbReference type="InterPro" id="IPR036271">
    <property type="entry name" value="Tet_transcr_reg_TetR-rel_C_sf"/>
</dbReference>
<keyword evidence="1" id="KW-0805">Transcription regulation</keyword>
<proteinExistence type="predicted"/>
<dbReference type="GO" id="GO:0000976">
    <property type="term" value="F:transcription cis-regulatory region binding"/>
    <property type="evidence" value="ECO:0007669"/>
    <property type="project" value="TreeGrafter"/>
</dbReference>
<dbReference type="Pfam" id="PF00440">
    <property type="entry name" value="TetR_N"/>
    <property type="match status" value="1"/>
</dbReference>
<dbReference type="Proteomes" id="UP000272474">
    <property type="component" value="Unassembled WGS sequence"/>
</dbReference>
<comment type="caution">
    <text evidence="7">The sequence shown here is derived from an EMBL/GenBank/DDBJ whole genome shotgun (WGS) entry which is preliminary data.</text>
</comment>
<dbReference type="Gene3D" id="1.10.357.10">
    <property type="entry name" value="Tetracycline Repressor, domain 2"/>
    <property type="match status" value="1"/>
</dbReference>